<evidence type="ECO:0000259" key="12">
    <source>
        <dbReference type="Pfam" id="PF00955"/>
    </source>
</evidence>
<evidence type="ECO:0000256" key="1">
    <source>
        <dbReference type="ARBA" id="ARBA00004651"/>
    </source>
</evidence>
<organism evidence="14 15">
    <name type="scientific">Trichoplax adhaerens</name>
    <name type="common">Trichoplax reptans</name>
    <dbReference type="NCBI Taxonomy" id="10228"/>
    <lineage>
        <taxon>Eukaryota</taxon>
        <taxon>Metazoa</taxon>
        <taxon>Placozoa</taxon>
        <taxon>Uniplacotomia</taxon>
        <taxon>Trichoplacea</taxon>
        <taxon>Trichoplacidae</taxon>
        <taxon>Trichoplax</taxon>
    </lineage>
</organism>
<feature type="non-terminal residue" evidence="14">
    <location>
        <position position="1"/>
    </location>
</feature>
<dbReference type="FunFam" id="1.10.287.570:FF:000001">
    <property type="entry name" value="Anion exchange protein"/>
    <property type="match status" value="1"/>
</dbReference>
<evidence type="ECO:0000256" key="2">
    <source>
        <dbReference type="ARBA" id="ARBA00010993"/>
    </source>
</evidence>
<dbReference type="KEGG" id="tad:TRIADDRAFT_22844"/>
<dbReference type="GeneID" id="6751522"/>
<feature type="transmembrane region" description="Helical" evidence="11">
    <location>
        <begin position="826"/>
        <end position="849"/>
    </location>
</feature>
<keyword evidence="5" id="KW-0039">Anion exchange</keyword>
<evidence type="ECO:0000256" key="3">
    <source>
        <dbReference type="ARBA" id="ARBA00022448"/>
    </source>
</evidence>
<keyword evidence="8 11" id="KW-0406">Ion transport</keyword>
<accession>B3RRA7</accession>
<dbReference type="InterPro" id="IPR013769">
    <property type="entry name" value="Band3_cytoplasmic_dom"/>
</dbReference>
<evidence type="ECO:0000256" key="8">
    <source>
        <dbReference type="ARBA" id="ARBA00023065"/>
    </source>
</evidence>
<dbReference type="Proteomes" id="UP000009022">
    <property type="component" value="Unassembled WGS sequence"/>
</dbReference>
<dbReference type="GO" id="GO:0005886">
    <property type="term" value="C:plasma membrane"/>
    <property type="evidence" value="ECO:0000318"/>
    <property type="project" value="GO_Central"/>
</dbReference>
<dbReference type="STRING" id="10228.B3RRA7"/>
<dbReference type="AlphaFoldDB" id="B3RRA7"/>
<feature type="transmembrane region" description="Helical" evidence="11">
    <location>
        <begin position="616"/>
        <end position="633"/>
    </location>
</feature>
<protein>
    <recommendedName>
        <fullName evidence="11">Anion exchange protein</fullName>
    </recommendedName>
</protein>
<dbReference type="PRINTS" id="PR00165">
    <property type="entry name" value="ANIONEXCHNGR"/>
</dbReference>
<feature type="transmembrane region" description="Helical" evidence="11">
    <location>
        <begin position="702"/>
        <end position="723"/>
    </location>
</feature>
<dbReference type="Pfam" id="PF07565">
    <property type="entry name" value="Band_3_cyto"/>
    <property type="match status" value="1"/>
</dbReference>
<feature type="transmembrane region" description="Helical" evidence="11">
    <location>
        <begin position="425"/>
        <end position="447"/>
    </location>
</feature>
<dbReference type="InterPro" id="IPR001717">
    <property type="entry name" value="Anion_exchange"/>
</dbReference>
<dbReference type="InParanoid" id="B3RRA7"/>
<dbReference type="GO" id="GO:0015701">
    <property type="term" value="P:bicarbonate transport"/>
    <property type="evidence" value="ECO:0000318"/>
    <property type="project" value="GO_Central"/>
</dbReference>
<dbReference type="PhylomeDB" id="B3RRA7"/>
<dbReference type="HOGENOM" id="CLU_002289_1_0_1"/>
<comment type="subcellular location">
    <subcellularLocation>
        <location evidence="1">Cell membrane</location>
        <topology evidence="1">Multi-pass membrane protein</topology>
    </subcellularLocation>
    <subcellularLocation>
        <location evidence="11">Membrane</location>
        <topology evidence="11">Multi-pass membrane protein</topology>
    </subcellularLocation>
</comment>
<dbReference type="OrthoDB" id="1735926at2759"/>
<keyword evidence="6 11" id="KW-0812">Transmembrane</keyword>
<feature type="transmembrane region" description="Helical" evidence="11">
    <location>
        <begin position="802"/>
        <end position="819"/>
    </location>
</feature>
<feature type="domain" description="Band 3 cytoplasmic" evidence="13">
    <location>
        <begin position="67"/>
        <end position="354"/>
    </location>
</feature>
<evidence type="ECO:0000256" key="10">
    <source>
        <dbReference type="ARBA" id="ARBA00049347"/>
    </source>
</evidence>
<feature type="domain" description="Bicarbonate transporter-like transmembrane" evidence="12">
    <location>
        <begin position="397"/>
        <end position="930"/>
    </location>
</feature>
<dbReference type="NCBIfam" id="TIGR00834">
    <property type="entry name" value="ae"/>
    <property type="match status" value="1"/>
</dbReference>
<dbReference type="GO" id="GO:0055085">
    <property type="term" value="P:transmembrane transport"/>
    <property type="evidence" value="ECO:0000318"/>
    <property type="project" value="GO_Central"/>
</dbReference>
<dbReference type="Pfam" id="PF00955">
    <property type="entry name" value="HCO3_cotransp"/>
    <property type="match status" value="1"/>
</dbReference>
<dbReference type="Gene3D" id="1.10.287.570">
    <property type="entry name" value="Helical hairpin bin"/>
    <property type="match status" value="1"/>
</dbReference>
<evidence type="ECO:0000256" key="11">
    <source>
        <dbReference type="RuleBase" id="RU362035"/>
    </source>
</evidence>
<keyword evidence="7 11" id="KW-1133">Transmembrane helix</keyword>
<keyword evidence="15" id="KW-1185">Reference proteome</keyword>
<keyword evidence="3 11" id="KW-0813">Transport</keyword>
<evidence type="ECO:0000313" key="14">
    <source>
        <dbReference type="EMBL" id="EDV26844.1"/>
    </source>
</evidence>
<evidence type="ECO:0000256" key="6">
    <source>
        <dbReference type="ARBA" id="ARBA00022692"/>
    </source>
</evidence>
<dbReference type="FunCoup" id="B3RRA7">
    <property type="interactions" value="1440"/>
</dbReference>
<dbReference type="GO" id="GO:0050801">
    <property type="term" value="P:monoatomic ion homeostasis"/>
    <property type="evidence" value="ECO:0000318"/>
    <property type="project" value="GO_Central"/>
</dbReference>
<dbReference type="GO" id="GO:0022857">
    <property type="term" value="F:transmembrane transporter activity"/>
    <property type="evidence" value="ECO:0000318"/>
    <property type="project" value="GO_Central"/>
</dbReference>
<reference evidence="14 15" key="1">
    <citation type="journal article" date="2008" name="Nature">
        <title>The Trichoplax genome and the nature of placozoans.</title>
        <authorList>
            <person name="Srivastava M."/>
            <person name="Begovic E."/>
            <person name="Chapman J."/>
            <person name="Putnam N.H."/>
            <person name="Hellsten U."/>
            <person name="Kawashima T."/>
            <person name="Kuo A."/>
            <person name="Mitros T."/>
            <person name="Salamov A."/>
            <person name="Carpenter M.L."/>
            <person name="Signorovitch A.Y."/>
            <person name="Moreno M.A."/>
            <person name="Kamm K."/>
            <person name="Grimwood J."/>
            <person name="Schmutz J."/>
            <person name="Shapiro H."/>
            <person name="Grigoriev I.V."/>
            <person name="Buss L.W."/>
            <person name="Schierwater B."/>
            <person name="Dellaporta S.L."/>
            <person name="Rokhsar D.S."/>
        </authorList>
    </citation>
    <scope>NUCLEOTIDE SEQUENCE [LARGE SCALE GENOMIC DNA]</scope>
    <source>
        <strain evidence="14 15">Grell-BS-1999</strain>
    </source>
</reference>
<evidence type="ECO:0000256" key="5">
    <source>
        <dbReference type="ARBA" id="ARBA00022681"/>
    </source>
</evidence>
<dbReference type="InterPro" id="IPR016152">
    <property type="entry name" value="PTrfase/Anion_transptr"/>
</dbReference>
<dbReference type="RefSeq" id="XP_002110840.1">
    <property type="nucleotide sequence ID" value="XM_002110804.1"/>
</dbReference>
<feature type="transmembrane region" description="Helical" evidence="11">
    <location>
        <begin position="653"/>
        <end position="676"/>
    </location>
</feature>
<dbReference type="InterPro" id="IPR011531">
    <property type="entry name" value="HCO3_transpt-like_TM_dom"/>
</dbReference>
<proteinExistence type="inferred from homology"/>
<comment type="similarity">
    <text evidence="2 11">Belongs to the anion exchanger (TC 2.A.31) family.</text>
</comment>
<evidence type="ECO:0000256" key="9">
    <source>
        <dbReference type="ARBA" id="ARBA00023136"/>
    </source>
</evidence>
<feature type="transmembrane region" description="Helical" evidence="11">
    <location>
        <begin position="744"/>
        <end position="767"/>
    </location>
</feature>
<dbReference type="PANTHER" id="PTHR11453">
    <property type="entry name" value="ANION EXCHANGE PROTEIN"/>
    <property type="match status" value="1"/>
</dbReference>
<dbReference type="SUPFAM" id="SSF55804">
    <property type="entry name" value="Phoshotransferase/anion transport protein"/>
    <property type="match status" value="1"/>
</dbReference>
<dbReference type="PRINTS" id="PR01231">
    <property type="entry name" value="HCO3TRNSPORT"/>
</dbReference>
<dbReference type="EMBL" id="DS985243">
    <property type="protein sequence ID" value="EDV26844.1"/>
    <property type="molecule type" value="Genomic_DNA"/>
</dbReference>
<dbReference type="eggNOG" id="KOG1172">
    <property type="taxonomic scope" value="Eukaryota"/>
</dbReference>
<evidence type="ECO:0000259" key="13">
    <source>
        <dbReference type="Pfam" id="PF07565"/>
    </source>
</evidence>
<feature type="transmembrane region" description="Helical" evidence="11">
    <location>
        <begin position="510"/>
        <end position="535"/>
    </location>
</feature>
<evidence type="ECO:0000256" key="4">
    <source>
        <dbReference type="ARBA" id="ARBA00022475"/>
    </source>
</evidence>
<dbReference type="InterPro" id="IPR003020">
    <property type="entry name" value="HCO3_transpt_euk"/>
</dbReference>
<dbReference type="GO" id="GO:0008509">
    <property type="term" value="F:monoatomic anion transmembrane transporter activity"/>
    <property type="evidence" value="ECO:0007669"/>
    <property type="project" value="InterPro"/>
</dbReference>
<sequence length="943" mass="106934">LPTELEEAIILPEKDLDDMTIHRLEDVPAVHRHPITNRKKTPSKFTQYSSDGQLHKKSKQVYDHTPHEVFVELEELKGAEWKETARWIKFEEDLEERADRWGKPHVATLSFHSLLELRRCFEYGTVLLDLEKQDFPDIVNAIVNDLATTNQLSASDRNSLIEVLQLKHSHHHDHHSSSFFKYMGSVAHLAGDEENVAENDLHTPKKGHTKRNRFNWLRSSSHDIEAARSTTVREHEYHDKELLKKIPTGSEGMTVLVGSLDMLDCAVVAFVRLSTGHLLDNMMQVPIPVRFFFMLLGPSTEYIDYREVGRAISTLMSNKIFKEAAYKANCRADLLQGVNFFLDGSVVLPPGEWDKDLLEPVVKSRQVKSEDVPGICNVKEFGSSSSDLDPLMYTKECGSGLLRDMRRRYAHYLSDYTDAFNLQCLTASVFIFFACMAPAITFGAILGDYTQGVIGVSETIVATSICGIIYAVLAGQPLLIMGATGPILVFEEALFDFCQLNHVDFLTMRVWVGLWVFLILSLVVLLQGSFLIRYLTRFTEEIFASLISLIFIYEAIKNLLKIYATDPVLSNYCNASYVPKNYAGSYANYTCMGNYTLLDIDNNGTTKCSKPHPNTALLSTMYFLGTFGIIYAWRVFRRSKFLGTWARHMVCDLGIMITIIIMVLINVYGVGNVVYIKRLDVRPGFLTLSPYRYSWLVNPFKISIGWIFAAFIPAALVSILLFMEIEVTELLMNKKNLKMRKGSGFHLDLMLNGLCVGIFSLFGLPWMCSATVRSASHLKSLTVYSKCYAPGEKPQVLYVREQRLTALLIHVLMGISLYFTQVIEVIPYAVILGVLLYMGIASITGIQLFKRFKLLFMPLKHHNEIYVKNVPTRKIYSYTLVQVFFLTLLWIVKLTAAAIAFPILVLFLIPIRKALGRFYTASELEAVCTETNKISNDNVDLKI</sequence>
<comment type="catalytic activity">
    <reaction evidence="10">
        <text>hydrogencarbonate(in) + chloride(out) = hydrogencarbonate(out) + chloride(in)</text>
        <dbReference type="Rhea" id="RHEA:72363"/>
        <dbReference type="ChEBI" id="CHEBI:17544"/>
        <dbReference type="ChEBI" id="CHEBI:17996"/>
    </reaction>
</comment>
<dbReference type="CTD" id="6751522"/>
<feature type="transmembrane region" description="Helical" evidence="11">
    <location>
        <begin position="459"/>
        <end position="490"/>
    </location>
</feature>
<dbReference type="Gene3D" id="3.40.930.10">
    <property type="entry name" value="Mannitol-specific EII, Chain A"/>
    <property type="match status" value="1"/>
</dbReference>
<evidence type="ECO:0000256" key="7">
    <source>
        <dbReference type="ARBA" id="ARBA00022989"/>
    </source>
</evidence>
<dbReference type="GO" id="GO:0005452">
    <property type="term" value="F:solute:inorganic anion antiporter activity"/>
    <property type="evidence" value="ECO:0007669"/>
    <property type="project" value="InterPro"/>
</dbReference>
<keyword evidence="9 11" id="KW-0472">Membrane</keyword>
<gene>
    <name evidence="14" type="ORF">TRIADDRAFT_22844</name>
</gene>
<dbReference type="OMA" id="REHEYHD"/>
<keyword evidence="4" id="KW-1003">Cell membrane</keyword>
<dbReference type="FunFam" id="3.40.930.10:FF:000037">
    <property type="entry name" value="Anion exchange protein"/>
    <property type="match status" value="1"/>
</dbReference>
<dbReference type="PANTHER" id="PTHR11453:SF47">
    <property type="entry name" value="ANION EXCHANGE PROTEIN"/>
    <property type="match status" value="1"/>
</dbReference>
<feature type="transmembrane region" description="Helical" evidence="11">
    <location>
        <begin position="883"/>
        <end position="909"/>
    </location>
</feature>
<evidence type="ECO:0000313" key="15">
    <source>
        <dbReference type="Proteomes" id="UP000009022"/>
    </source>
</evidence>
<name>B3RRA7_TRIAD</name>